<feature type="transmembrane region" description="Helical" evidence="2">
    <location>
        <begin position="41"/>
        <end position="60"/>
    </location>
</feature>
<dbReference type="Proteomes" id="UP000230551">
    <property type="component" value="Unassembled WGS sequence"/>
</dbReference>
<keyword evidence="2" id="KW-1133">Transmembrane helix</keyword>
<feature type="region of interest" description="Disordered" evidence="1">
    <location>
        <begin position="1"/>
        <end position="32"/>
    </location>
</feature>
<dbReference type="RefSeq" id="WP_090589248.1">
    <property type="nucleotide sequence ID" value="NZ_CP104302.1"/>
</dbReference>
<protein>
    <submittedName>
        <fullName evidence="3">DUF4245 domain-containing protein</fullName>
    </submittedName>
</protein>
<reference evidence="3 4" key="1">
    <citation type="journal article" date="2017" name="Infect. Genet. Evol.">
        <title>The new phylogeny of the genus Mycobacterium: The old and the news.</title>
        <authorList>
            <person name="Tortoli E."/>
            <person name="Fedrizzi T."/>
            <person name="Meehan C.J."/>
            <person name="Trovato A."/>
            <person name="Grottola A."/>
            <person name="Giacobazzi E."/>
            <person name="Serpini G.F."/>
            <person name="Tagliazucchi S."/>
            <person name="Fabio A."/>
            <person name="Bettua C."/>
            <person name="Bertorelli R."/>
            <person name="Frascaro F."/>
            <person name="De Sanctis V."/>
            <person name="Pecorari M."/>
            <person name="Jousson O."/>
            <person name="Segata N."/>
            <person name="Cirillo D.M."/>
        </authorList>
    </citation>
    <scope>NUCLEOTIDE SEQUENCE [LARGE SCALE GENOMIC DNA]</scope>
    <source>
        <strain evidence="3 4">CIP1034565</strain>
    </source>
</reference>
<accession>A0A2G5PFG6</accession>
<sequence>MSTPPQEPSAEDRGADQVRYAEAGPAPKPAKNRLLQDGRDMFWSMAPLVIACIVLAGVMGRCAFQPTGPEPGDVPSYDASAALHDDARIMEFPVRLPKVPDDWQPNSGARDGIDSGTVDPKTGERVRARLSRVGYITPRGVYMSVTQSSADEDKLVASIQPDVFPTGTQDIDGITWIVYQGAGTEEAVWAARLAGPDGAATQVAITGAGNPEEFRTLAKAVQSQPPLPTTR</sequence>
<evidence type="ECO:0000313" key="4">
    <source>
        <dbReference type="Proteomes" id="UP000230551"/>
    </source>
</evidence>
<dbReference type="STRING" id="85968.GCA_900073015_02414"/>
<evidence type="ECO:0000313" key="3">
    <source>
        <dbReference type="EMBL" id="PIB76783.1"/>
    </source>
</evidence>
<dbReference type="AlphaFoldDB" id="A0A2G5PFG6"/>
<keyword evidence="2" id="KW-0472">Membrane</keyword>
<name>A0A2G5PFG6_9MYCO</name>
<organism evidence="3 4">
    <name type="scientific">Mycolicibacterium brumae</name>
    <dbReference type="NCBI Taxonomy" id="85968"/>
    <lineage>
        <taxon>Bacteria</taxon>
        <taxon>Bacillati</taxon>
        <taxon>Actinomycetota</taxon>
        <taxon>Actinomycetes</taxon>
        <taxon>Mycobacteriales</taxon>
        <taxon>Mycobacteriaceae</taxon>
        <taxon>Mycolicibacterium</taxon>
    </lineage>
</organism>
<keyword evidence="2" id="KW-0812">Transmembrane</keyword>
<feature type="region of interest" description="Disordered" evidence="1">
    <location>
        <begin position="98"/>
        <end position="121"/>
    </location>
</feature>
<dbReference type="InterPro" id="IPR025339">
    <property type="entry name" value="DUF4245"/>
</dbReference>
<gene>
    <name evidence="3" type="ORF">CQY22_003800</name>
</gene>
<evidence type="ECO:0000256" key="2">
    <source>
        <dbReference type="SAM" id="Phobius"/>
    </source>
</evidence>
<proteinExistence type="predicted"/>
<dbReference type="OrthoDB" id="4772660at2"/>
<keyword evidence="4" id="KW-1185">Reference proteome</keyword>
<dbReference type="Pfam" id="PF14030">
    <property type="entry name" value="DUF4245"/>
    <property type="match status" value="1"/>
</dbReference>
<dbReference type="EMBL" id="PDCN02000003">
    <property type="protein sequence ID" value="PIB76783.1"/>
    <property type="molecule type" value="Genomic_DNA"/>
</dbReference>
<evidence type="ECO:0000256" key="1">
    <source>
        <dbReference type="SAM" id="MobiDB-lite"/>
    </source>
</evidence>
<comment type="caution">
    <text evidence="3">The sequence shown here is derived from an EMBL/GenBank/DDBJ whole genome shotgun (WGS) entry which is preliminary data.</text>
</comment>